<organism evidence="8 9">
    <name type="scientific">Listeria kieliensis</name>
    <dbReference type="NCBI Taxonomy" id="1621700"/>
    <lineage>
        <taxon>Bacteria</taxon>
        <taxon>Bacillati</taxon>
        <taxon>Bacillota</taxon>
        <taxon>Bacilli</taxon>
        <taxon>Bacillales</taxon>
        <taxon>Listeriaceae</taxon>
        <taxon>Listeria</taxon>
    </lineage>
</organism>
<dbReference type="AlphaFoldDB" id="A0A3D8TLA5"/>
<dbReference type="PROSITE" id="PS00092">
    <property type="entry name" value="N6_MTASE"/>
    <property type="match status" value="1"/>
</dbReference>
<reference evidence="9" key="1">
    <citation type="submission" date="2015-04" db="EMBL/GenBank/DDBJ databases">
        <authorList>
            <person name="Schardt J."/>
            <person name="Mueller-Herbst S."/>
            <person name="Scherer S."/>
            <person name="Huptas C."/>
        </authorList>
    </citation>
    <scope>NUCLEOTIDE SEQUENCE [LARGE SCALE GENOMIC DNA]</scope>
    <source>
        <strain evidence="9">Kiel-L1</strain>
    </source>
</reference>
<comment type="caution">
    <text evidence="5">Lacks conserved residue(s) required for the propagation of feature annotation.</text>
</comment>
<evidence type="ECO:0000259" key="6">
    <source>
        <dbReference type="Pfam" id="PF05175"/>
    </source>
</evidence>
<dbReference type="InterPro" id="IPR050320">
    <property type="entry name" value="N5-glutamine_MTase"/>
</dbReference>
<dbReference type="SUPFAM" id="SSF53335">
    <property type="entry name" value="S-adenosyl-L-methionine-dependent methyltransferases"/>
    <property type="match status" value="1"/>
</dbReference>
<evidence type="ECO:0000313" key="9">
    <source>
        <dbReference type="Proteomes" id="UP000257055"/>
    </source>
</evidence>
<dbReference type="InterPro" id="IPR029063">
    <property type="entry name" value="SAM-dependent_MTases_sf"/>
</dbReference>
<comment type="function">
    <text evidence="5">Methylates the class 1 translation termination release factors RF1/PrfA and RF2/PrfB on the glutamine residue of the universally conserved GGQ motif.</text>
</comment>
<dbReference type="NCBIfam" id="TIGR03534">
    <property type="entry name" value="RF_mod_PrmC"/>
    <property type="match status" value="1"/>
</dbReference>
<dbReference type="Proteomes" id="UP000257055">
    <property type="component" value="Unassembled WGS sequence"/>
</dbReference>
<evidence type="ECO:0000259" key="7">
    <source>
        <dbReference type="Pfam" id="PF17827"/>
    </source>
</evidence>
<comment type="caution">
    <text evidence="8">The sequence shown here is derived from an EMBL/GenBank/DDBJ whole genome shotgun (WGS) entry which is preliminary data.</text>
</comment>
<evidence type="ECO:0000256" key="4">
    <source>
        <dbReference type="ARBA" id="ARBA00048391"/>
    </source>
</evidence>
<dbReference type="RefSeq" id="WP_115753944.1">
    <property type="nucleotide sequence ID" value="NZ_LARY01000003.1"/>
</dbReference>
<evidence type="ECO:0000256" key="5">
    <source>
        <dbReference type="HAMAP-Rule" id="MF_02126"/>
    </source>
</evidence>
<dbReference type="EC" id="2.1.1.297" evidence="5"/>
<dbReference type="Pfam" id="PF17827">
    <property type="entry name" value="PrmC_N"/>
    <property type="match status" value="1"/>
</dbReference>
<dbReference type="NCBIfam" id="TIGR00536">
    <property type="entry name" value="hemK_fam"/>
    <property type="match status" value="1"/>
</dbReference>
<proteinExistence type="inferred from homology"/>
<keyword evidence="1 5" id="KW-0489">Methyltransferase</keyword>
<keyword evidence="2 5" id="KW-0808">Transferase</keyword>
<dbReference type="Gene3D" id="1.10.8.10">
    <property type="entry name" value="DNA helicase RuvA subunit, C-terminal domain"/>
    <property type="match status" value="1"/>
</dbReference>
<dbReference type="HAMAP" id="MF_02126">
    <property type="entry name" value="RF_methyltr_PrmC"/>
    <property type="match status" value="1"/>
</dbReference>
<keyword evidence="3 5" id="KW-0949">S-adenosyl-L-methionine</keyword>
<dbReference type="InterPro" id="IPR019874">
    <property type="entry name" value="RF_methyltr_PrmC"/>
</dbReference>
<feature type="domain" description="Release factor glutamine methyltransferase N-terminal" evidence="7">
    <location>
        <begin position="10"/>
        <end position="76"/>
    </location>
</feature>
<evidence type="ECO:0000256" key="3">
    <source>
        <dbReference type="ARBA" id="ARBA00022691"/>
    </source>
</evidence>
<dbReference type="Pfam" id="PF05175">
    <property type="entry name" value="MTS"/>
    <property type="match status" value="1"/>
</dbReference>
<dbReference type="Gene3D" id="3.40.50.150">
    <property type="entry name" value="Vaccinia Virus protein VP39"/>
    <property type="match status" value="1"/>
</dbReference>
<dbReference type="GO" id="GO:0003676">
    <property type="term" value="F:nucleic acid binding"/>
    <property type="evidence" value="ECO:0007669"/>
    <property type="project" value="InterPro"/>
</dbReference>
<gene>
    <name evidence="5" type="primary">prmC</name>
    <name evidence="8" type="ORF">UR08_12095</name>
</gene>
<dbReference type="InterPro" id="IPR007848">
    <property type="entry name" value="Small_mtfrase_dom"/>
</dbReference>
<accession>A0A3D8TLA5</accession>
<evidence type="ECO:0000256" key="2">
    <source>
        <dbReference type="ARBA" id="ARBA00022679"/>
    </source>
</evidence>
<name>A0A3D8TLA5_9LIST</name>
<feature type="binding site" evidence="5">
    <location>
        <position position="145"/>
    </location>
    <ligand>
        <name>S-adenosyl-L-methionine</name>
        <dbReference type="ChEBI" id="CHEBI:59789"/>
    </ligand>
</feature>
<feature type="binding site" evidence="5">
    <location>
        <position position="189"/>
    </location>
    <ligand>
        <name>S-adenosyl-L-methionine</name>
        <dbReference type="ChEBI" id="CHEBI:59789"/>
    </ligand>
</feature>
<dbReference type="GO" id="GO:0102559">
    <property type="term" value="F:peptide chain release factor N(5)-glutamine methyltransferase activity"/>
    <property type="evidence" value="ECO:0007669"/>
    <property type="project" value="UniProtKB-EC"/>
</dbReference>
<dbReference type="InterPro" id="IPR040758">
    <property type="entry name" value="PrmC_N"/>
</dbReference>
<protein>
    <recommendedName>
        <fullName evidence="5">Release factor glutamine methyltransferase</fullName>
        <shortName evidence="5">RF MTase</shortName>
        <ecNumber evidence="5">2.1.1.297</ecNumber>
    </recommendedName>
    <alternativeName>
        <fullName evidence="5">N5-glutamine methyltransferase PrmC</fullName>
    </alternativeName>
    <alternativeName>
        <fullName evidence="5">Protein-(glutamine-N5) MTase PrmC</fullName>
    </alternativeName>
    <alternativeName>
        <fullName evidence="5">Protein-glutamine N-methyltransferase PrmC</fullName>
    </alternativeName>
</protein>
<comment type="catalytic activity">
    <reaction evidence="4 5">
        <text>L-glutaminyl-[peptide chain release factor] + S-adenosyl-L-methionine = N(5)-methyl-L-glutaminyl-[peptide chain release factor] + S-adenosyl-L-homocysteine + H(+)</text>
        <dbReference type="Rhea" id="RHEA:42896"/>
        <dbReference type="Rhea" id="RHEA-COMP:10271"/>
        <dbReference type="Rhea" id="RHEA-COMP:10272"/>
        <dbReference type="ChEBI" id="CHEBI:15378"/>
        <dbReference type="ChEBI" id="CHEBI:30011"/>
        <dbReference type="ChEBI" id="CHEBI:57856"/>
        <dbReference type="ChEBI" id="CHEBI:59789"/>
        <dbReference type="ChEBI" id="CHEBI:61891"/>
        <dbReference type="EC" id="2.1.1.297"/>
    </reaction>
</comment>
<dbReference type="GO" id="GO:0032259">
    <property type="term" value="P:methylation"/>
    <property type="evidence" value="ECO:0007669"/>
    <property type="project" value="UniProtKB-KW"/>
</dbReference>
<keyword evidence="9" id="KW-1185">Reference proteome</keyword>
<feature type="binding site" evidence="5">
    <location>
        <begin position="189"/>
        <end position="192"/>
    </location>
    <ligand>
        <name>substrate</name>
    </ligand>
</feature>
<dbReference type="InterPro" id="IPR004556">
    <property type="entry name" value="HemK-like"/>
</dbReference>
<dbReference type="InterPro" id="IPR002052">
    <property type="entry name" value="DNA_methylase_N6_adenine_CS"/>
</dbReference>
<evidence type="ECO:0000256" key="1">
    <source>
        <dbReference type="ARBA" id="ARBA00022603"/>
    </source>
</evidence>
<evidence type="ECO:0000313" key="8">
    <source>
        <dbReference type="EMBL" id="RDW99557.1"/>
    </source>
</evidence>
<comment type="similarity">
    <text evidence="5">Belongs to the protein N5-glutamine methyltransferase family. PrmC subfamily.</text>
</comment>
<dbReference type="EMBL" id="LARY01000003">
    <property type="protein sequence ID" value="RDW99557.1"/>
    <property type="molecule type" value="Genomic_DNA"/>
</dbReference>
<dbReference type="CDD" id="cd02440">
    <property type="entry name" value="AdoMet_MTases"/>
    <property type="match status" value="1"/>
</dbReference>
<sequence>MPNKRTIGALLHEVAQILKARNLDLNAAEILLETRLGLKRTELWSSFDRVLEEKHELQFKADFDRYLNGEPVQYILNIAPFYGYDFYVDQNVLIPRPETEELVLLCEQFLKKNPQKTVLDVCTGSGIIAISLKKLFPELAVSASDISFQALAVAQKNSLALNAPVNFVETDLLEAFKHEKQTFDVIVANPPYIAEREKQEMSTYVLANEPELALFAENNGLAIYERLIKDLPEVLDDKFWIAVEIGYTQGEAVQALFASTFPEAKTYIHKDINQKDRIVVCSNLLNGDMN</sequence>
<feature type="domain" description="Methyltransferase small" evidence="6">
    <location>
        <begin position="108"/>
        <end position="201"/>
    </location>
</feature>
<dbReference type="PANTHER" id="PTHR18895">
    <property type="entry name" value="HEMK METHYLTRANSFERASE"/>
    <property type="match status" value="1"/>
</dbReference>
<dbReference type="PANTHER" id="PTHR18895:SF74">
    <property type="entry name" value="MTRF1L RELEASE FACTOR GLUTAMINE METHYLTRANSFERASE"/>
    <property type="match status" value="1"/>
</dbReference>